<name>A0A179G8T4_METCM</name>
<dbReference type="GeneID" id="28857074"/>
<dbReference type="AlphaFoldDB" id="A0A179G8T4"/>
<dbReference type="Proteomes" id="UP000078397">
    <property type="component" value="Unassembled WGS sequence"/>
</dbReference>
<evidence type="ECO:0000313" key="2">
    <source>
        <dbReference type="Proteomes" id="UP000078397"/>
    </source>
</evidence>
<reference evidence="1 2" key="1">
    <citation type="journal article" date="2016" name="PLoS Pathog.">
        <title>Biosynthesis of antibiotic leucinostatins in bio-control fungus Purpureocillium lilacinum and their inhibition on phytophthora revealed by genome mining.</title>
        <authorList>
            <person name="Wang G."/>
            <person name="Liu Z."/>
            <person name="Lin R."/>
            <person name="Li E."/>
            <person name="Mao Z."/>
            <person name="Ling J."/>
            <person name="Yang Y."/>
            <person name="Yin W.B."/>
            <person name="Xie B."/>
        </authorList>
    </citation>
    <scope>NUCLEOTIDE SEQUENCE [LARGE SCALE GENOMIC DNA]</scope>
    <source>
        <strain evidence="1">170</strain>
    </source>
</reference>
<dbReference type="RefSeq" id="XP_018149662.1">
    <property type="nucleotide sequence ID" value="XM_018293080.1"/>
</dbReference>
<sequence>MLTLCRTSASIQCNCLICLANHAASCTSHGHGRQRVVRCQTHQAKPVLVVSSFSRCTILSATLIDSILVICLNNVDYNCQLTLAQQHVGIAAIRAKTIRPQRLSQSPHRMHHLQASQSLLYTDYGT</sequence>
<evidence type="ECO:0000313" key="1">
    <source>
        <dbReference type="EMBL" id="OAQ73579.1"/>
    </source>
</evidence>
<accession>A0A179G8T4</accession>
<proteinExistence type="predicted"/>
<organism evidence="1 2">
    <name type="scientific">Pochonia chlamydosporia 170</name>
    <dbReference type="NCBI Taxonomy" id="1380566"/>
    <lineage>
        <taxon>Eukaryota</taxon>
        <taxon>Fungi</taxon>
        <taxon>Dikarya</taxon>
        <taxon>Ascomycota</taxon>
        <taxon>Pezizomycotina</taxon>
        <taxon>Sordariomycetes</taxon>
        <taxon>Hypocreomycetidae</taxon>
        <taxon>Hypocreales</taxon>
        <taxon>Clavicipitaceae</taxon>
        <taxon>Pochonia</taxon>
    </lineage>
</organism>
<dbReference type="EMBL" id="LSBJ02000001">
    <property type="protein sequence ID" value="OAQ73579.1"/>
    <property type="molecule type" value="Genomic_DNA"/>
</dbReference>
<gene>
    <name evidence="1" type="ORF">VFPPC_15327</name>
</gene>
<keyword evidence="2" id="KW-1185">Reference proteome</keyword>
<comment type="caution">
    <text evidence="1">The sequence shown here is derived from an EMBL/GenBank/DDBJ whole genome shotgun (WGS) entry which is preliminary data.</text>
</comment>
<dbReference type="KEGG" id="pchm:VFPPC_15327"/>
<protein>
    <submittedName>
        <fullName evidence="1">Uncharacterized protein</fullName>
    </submittedName>
</protein>